<evidence type="ECO:0000313" key="7">
    <source>
        <dbReference type="EMBL" id="ABC39519.1"/>
    </source>
</evidence>
<dbReference type="SUPFAM" id="SSF55103">
    <property type="entry name" value="FAD-linked oxidases, C-terminal domain"/>
    <property type="match status" value="1"/>
</dbReference>
<dbReference type="PANTHER" id="PTHR43716">
    <property type="entry name" value="D-2-HYDROXYGLUTARATE DEHYDROGENASE, MITOCHONDRIAL"/>
    <property type="match status" value="1"/>
</dbReference>
<dbReference type="FunFam" id="1.10.45.10:FF:000001">
    <property type="entry name" value="D-lactate dehydrogenase mitochondrial"/>
    <property type="match status" value="1"/>
</dbReference>
<dbReference type="AlphaFoldDB" id="Q2STG4"/>
<dbReference type="PANTHER" id="PTHR43716:SF1">
    <property type="entry name" value="D-2-HYDROXYGLUTARATE DEHYDROGENASE, MITOCHONDRIAL"/>
    <property type="match status" value="1"/>
</dbReference>
<dbReference type="GO" id="GO:0050660">
    <property type="term" value="F:flavin adenine dinucleotide binding"/>
    <property type="evidence" value="ECO:0007669"/>
    <property type="project" value="InterPro"/>
</dbReference>
<evidence type="ECO:0000259" key="6">
    <source>
        <dbReference type="Pfam" id="PF02913"/>
    </source>
</evidence>
<keyword evidence="8" id="KW-1185">Reference proteome</keyword>
<evidence type="ECO:0000313" key="8">
    <source>
        <dbReference type="Proteomes" id="UP000001930"/>
    </source>
</evidence>
<organism evidence="7 8">
    <name type="scientific">Burkholderia thailandensis (strain ATCC 700388 / DSM 13276 / CCUG 48851 / CIP 106301 / E264)</name>
    <dbReference type="NCBI Taxonomy" id="271848"/>
    <lineage>
        <taxon>Bacteria</taxon>
        <taxon>Pseudomonadati</taxon>
        <taxon>Pseudomonadota</taxon>
        <taxon>Betaproteobacteria</taxon>
        <taxon>Burkholderiales</taxon>
        <taxon>Burkholderiaceae</taxon>
        <taxon>Burkholderia</taxon>
        <taxon>pseudomallei group</taxon>
    </lineage>
</organism>
<dbReference type="Pfam" id="PF02913">
    <property type="entry name" value="FAD-oxidase_C"/>
    <property type="match status" value="1"/>
</dbReference>
<comment type="cofactor">
    <cofactor evidence="1">
        <name>FAD</name>
        <dbReference type="ChEBI" id="CHEBI:57692"/>
    </cofactor>
</comment>
<dbReference type="InterPro" id="IPR051264">
    <property type="entry name" value="FAD-oxidored/transferase_4"/>
</dbReference>
<dbReference type="GO" id="GO:0016491">
    <property type="term" value="F:oxidoreductase activity"/>
    <property type="evidence" value="ECO:0007669"/>
    <property type="project" value="UniProtKB-KW"/>
</dbReference>
<dbReference type="EMBL" id="CP000086">
    <property type="protein sequence ID" value="ABC39519.1"/>
    <property type="molecule type" value="Genomic_DNA"/>
</dbReference>
<protein>
    <submittedName>
        <fullName evidence="7">Probable oxidoreductase</fullName>
    </submittedName>
</protein>
<feature type="domain" description="FAD-binding oxidoreductase/transferase type 4 C-terminal" evidence="6">
    <location>
        <begin position="18"/>
        <end position="101"/>
    </location>
</feature>
<name>Q2STG4_BURTA</name>
<dbReference type="Gene3D" id="1.10.45.10">
    <property type="entry name" value="Vanillyl-alcohol Oxidase, Chain A, domain 4"/>
    <property type="match status" value="1"/>
</dbReference>
<gene>
    <name evidence="7" type="ordered locus">BTH_I3293</name>
</gene>
<dbReference type="HOGENOM" id="CLU_174599_0_0_4"/>
<dbReference type="GeneID" id="45122963"/>
<dbReference type="Gene3D" id="3.30.70.2740">
    <property type="match status" value="1"/>
</dbReference>
<evidence type="ECO:0000256" key="1">
    <source>
        <dbReference type="ARBA" id="ARBA00001974"/>
    </source>
</evidence>
<comment type="similarity">
    <text evidence="2">Belongs to the FAD-binding oxidoreductase/transferase type 4 family.</text>
</comment>
<dbReference type="RefSeq" id="WP_011402662.1">
    <property type="nucleotide sequence ID" value="NC_007651.1"/>
</dbReference>
<keyword evidence="4" id="KW-0274">FAD</keyword>
<dbReference type="GO" id="GO:0022904">
    <property type="term" value="P:respiratory electron transport chain"/>
    <property type="evidence" value="ECO:0007669"/>
    <property type="project" value="TreeGrafter"/>
</dbReference>
<dbReference type="InterPro" id="IPR016164">
    <property type="entry name" value="FAD-linked_Oxase-like_C"/>
</dbReference>
<keyword evidence="3" id="KW-0285">Flavoprotein</keyword>
<evidence type="ECO:0000256" key="2">
    <source>
        <dbReference type="ARBA" id="ARBA00008000"/>
    </source>
</evidence>
<dbReference type="Proteomes" id="UP000001930">
    <property type="component" value="Chromosome I"/>
</dbReference>
<dbReference type="InterPro" id="IPR004113">
    <property type="entry name" value="FAD-bd_oxidored_4_C"/>
</dbReference>
<dbReference type="KEGG" id="bte:BTH_I3293"/>
<evidence type="ECO:0000256" key="3">
    <source>
        <dbReference type="ARBA" id="ARBA00022630"/>
    </source>
</evidence>
<evidence type="ECO:0000256" key="4">
    <source>
        <dbReference type="ARBA" id="ARBA00022827"/>
    </source>
</evidence>
<evidence type="ECO:0000256" key="5">
    <source>
        <dbReference type="ARBA" id="ARBA00023002"/>
    </source>
</evidence>
<keyword evidence="5" id="KW-0560">Oxidoreductase</keyword>
<sequence length="108" mass="11320">MTEAARCDAALRVRWAHAACPCFGHVGDGNVHVGVPLADSPAYGANSVERAVYEIAREMGGSISAKHGIGRLKRPFLGYSRSAAEIGVMRTMKGALDPLGISKLGKAL</sequence>
<proteinExistence type="inferred from homology"/>
<accession>Q2STG4</accession>
<dbReference type="InterPro" id="IPR016171">
    <property type="entry name" value="Vanillyl_alc_oxidase_C-sub2"/>
</dbReference>
<reference evidence="7 8" key="1">
    <citation type="journal article" date="2005" name="BMC Genomics">
        <title>Bacterial genome adaptation to niches: divergence of the potential virulence genes in three Burkholderia species of different survival strategies.</title>
        <authorList>
            <person name="Kim H.S."/>
            <person name="Schell M.A."/>
            <person name="Yu Y."/>
            <person name="Ulrich R.L."/>
            <person name="Sarria S.H."/>
            <person name="Nierman W.C."/>
            <person name="DeShazer D."/>
        </authorList>
    </citation>
    <scope>NUCLEOTIDE SEQUENCE [LARGE SCALE GENOMIC DNA]</scope>
    <source>
        <strain evidence="8">ATCC 700388 / DSM 13276 / CCUG 48851 / CIP 106301 / E264</strain>
    </source>
</reference>